<reference evidence="2 3" key="1">
    <citation type="journal article" date="2012" name="J. Bacteriol.">
        <title>Complete genome sequence of a thermophilic methanogen, Methanocella conradii HZ254, isolated from Chinese rice field soil.</title>
        <authorList>
            <person name="Lu Z."/>
            <person name="Lu Y."/>
        </authorList>
    </citation>
    <scope>NUCLEOTIDE SEQUENCE [LARGE SCALE GENOMIC DNA]</scope>
    <source>
        <strain evidence="3">DSM 24694 / JCM 17849 / CGMCC 1.5162 / HZ254</strain>
    </source>
</reference>
<dbReference type="EMBL" id="CP003243">
    <property type="protein sequence ID" value="AFD01062.1"/>
    <property type="molecule type" value="Genomic_DNA"/>
</dbReference>
<gene>
    <name evidence="2" type="ordered locus">Mtc_2329</name>
</gene>
<dbReference type="eggNOG" id="arCOG02579">
    <property type="taxonomic scope" value="Archaea"/>
</dbReference>
<dbReference type="OrthoDB" id="382616at2157"/>
<accession>H8I4W8</accession>
<dbReference type="KEGG" id="mez:Mtc_2329"/>
<organism evidence="2 3">
    <name type="scientific">Methanocella conradii (strain DSM 24694 / JCM 17849 / CGMCC 1.5162 / HZ254)</name>
    <dbReference type="NCBI Taxonomy" id="1041930"/>
    <lineage>
        <taxon>Archaea</taxon>
        <taxon>Methanobacteriati</taxon>
        <taxon>Methanobacteriota</taxon>
        <taxon>Stenosarchaea group</taxon>
        <taxon>Methanomicrobia</taxon>
        <taxon>Methanocellales</taxon>
        <taxon>Methanocellaceae</taxon>
        <taxon>Methanocella</taxon>
    </lineage>
</organism>
<name>H8I4W8_METCZ</name>
<evidence type="ECO:0008006" key="4">
    <source>
        <dbReference type="Google" id="ProtNLM"/>
    </source>
</evidence>
<evidence type="ECO:0000256" key="1">
    <source>
        <dbReference type="SAM" id="Coils"/>
    </source>
</evidence>
<protein>
    <recommendedName>
        <fullName evidence="4">Fe-S-cluster oxidoreductase</fullName>
    </recommendedName>
</protein>
<dbReference type="STRING" id="1041930.Mtc_2329"/>
<evidence type="ECO:0000313" key="2">
    <source>
        <dbReference type="EMBL" id="AFD01062.1"/>
    </source>
</evidence>
<feature type="coiled-coil region" evidence="1">
    <location>
        <begin position="110"/>
        <end position="137"/>
    </location>
</feature>
<evidence type="ECO:0000313" key="3">
    <source>
        <dbReference type="Proteomes" id="UP000005233"/>
    </source>
</evidence>
<dbReference type="AlphaFoldDB" id="H8I4W8"/>
<dbReference type="RefSeq" id="WP_014406893.1">
    <property type="nucleotide sequence ID" value="NC_017034.1"/>
</dbReference>
<keyword evidence="1" id="KW-0175">Coiled coil</keyword>
<keyword evidence="3" id="KW-1185">Reference proteome</keyword>
<proteinExistence type="predicted"/>
<sequence length="149" mass="16806">MGCPSTSFFEKCKKCKACCRAASSFVRIYVCRHEEDLIKLLRADGMDEAYITVPPSASCRFLGDDGCILGDIKPFQCRLYPLLILSDGSLGLDPACTYSGEYISRLSDHSSDARRHLEAMKREAATLTDKERQLLSEWSRYVCDIVKLY</sequence>
<dbReference type="Proteomes" id="UP000005233">
    <property type="component" value="Chromosome"/>
</dbReference>
<dbReference type="HOGENOM" id="CLU_1745549_0_0_2"/>
<dbReference type="GeneID" id="11972504"/>